<name>A0A0F9DQ81_9ZZZZ</name>
<evidence type="ECO:0000313" key="1">
    <source>
        <dbReference type="EMBL" id="KKL63963.1"/>
    </source>
</evidence>
<dbReference type="EMBL" id="LAZR01027991">
    <property type="protein sequence ID" value="KKL63963.1"/>
    <property type="molecule type" value="Genomic_DNA"/>
</dbReference>
<protein>
    <submittedName>
        <fullName evidence="1">Uncharacterized protein</fullName>
    </submittedName>
</protein>
<sequence>MARTKEEQIADRLKEMPETCRSHYRKAMRGRSQRSAITAQCLECVGWVRNEVELCTDSGCPLYPFRPFQVVPWKAHKSASKGNLSALRAARTPVESTVSD</sequence>
<organism evidence="1">
    <name type="scientific">marine sediment metagenome</name>
    <dbReference type="NCBI Taxonomy" id="412755"/>
    <lineage>
        <taxon>unclassified sequences</taxon>
        <taxon>metagenomes</taxon>
        <taxon>ecological metagenomes</taxon>
    </lineage>
</organism>
<accession>A0A0F9DQ81</accession>
<gene>
    <name evidence="1" type="ORF">LCGC14_2169840</name>
</gene>
<proteinExistence type="predicted"/>
<comment type="caution">
    <text evidence="1">The sequence shown here is derived from an EMBL/GenBank/DDBJ whole genome shotgun (WGS) entry which is preliminary data.</text>
</comment>
<reference evidence="1" key="1">
    <citation type="journal article" date="2015" name="Nature">
        <title>Complex archaea that bridge the gap between prokaryotes and eukaryotes.</title>
        <authorList>
            <person name="Spang A."/>
            <person name="Saw J.H."/>
            <person name="Jorgensen S.L."/>
            <person name="Zaremba-Niedzwiedzka K."/>
            <person name="Martijn J."/>
            <person name="Lind A.E."/>
            <person name="van Eijk R."/>
            <person name="Schleper C."/>
            <person name="Guy L."/>
            <person name="Ettema T.J."/>
        </authorList>
    </citation>
    <scope>NUCLEOTIDE SEQUENCE</scope>
</reference>
<dbReference type="AlphaFoldDB" id="A0A0F9DQ81"/>